<dbReference type="Proteomes" id="UP000588586">
    <property type="component" value="Unassembled WGS sequence"/>
</dbReference>
<protein>
    <submittedName>
        <fullName evidence="6">LysR family transcriptional regulator</fullName>
    </submittedName>
</protein>
<comment type="similarity">
    <text evidence="1">Belongs to the LysR transcriptional regulatory family.</text>
</comment>
<proteinExistence type="inferred from homology"/>
<evidence type="ECO:0000256" key="4">
    <source>
        <dbReference type="ARBA" id="ARBA00023163"/>
    </source>
</evidence>
<sequence length="297" mass="32038">MDVRHLSLLRELADRGSVAAVAQATHRTPSAVSQQLRTAERALRVRLVEPAGRGIRLTDAGRLLAEAAGDVEATLAAVQARLDEFRGRPVGTVRIAALASAAEFLLPAVTGELAAEGIEVELTDIDVSEGDYARWAADHDIVIGHSLAGPVPADASTLAHRVLAREPIDVALPARHPLARKEILNPRDVVDETWIGVPTGYPFATLLEAVERSAGRPAHVAQRLRDNRLVRSYVATGAGIAMLPRFTTLVDDDVVLRPLRGVNAKRWVVALSRPDRAERAVVRRTVTRLRAIGRAAE</sequence>
<dbReference type="GO" id="GO:0032993">
    <property type="term" value="C:protein-DNA complex"/>
    <property type="evidence" value="ECO:0007669"/>
    <property type="project" value="TreeGrafter"/>
</dbReference>
<name>A0A849HJA3_9MICO</name>
<dbReference type="PANTHER" id="PTHR30346">
    <property type="entry name" value="TRANSCRIPTIONAL DUAL REGULATOR HCAR-RELATED"/>
    <property type="match status" value="1"/>
</dbReference>
<dbReference type="EMBL" id="JABEPQ010000003">
    <property type="protein sequence ID" value="NNM47352.1"/>
    <property type="molecule type" value="Genomic_DNA"/>
</dbReference>
<keyword evidence="2" id="KW-0805">Transcription regulation</keyword>
<dbReference type="InterPro" id="IPR036390">
    <property type="entry name" value="WH_DNA-bd_sf"/>
</dbReference>
<reference evidence="6 7" key="1">
    <citation type="submission" date="2020-04" db="EMBL/GenBank/DDBJ databases">
        <title>Knoellia sp. isolate from air conditioner.</title>
        <authorList>
            <person name="Chea S."/>
            <person name="Kim D.-U."/>
        </authorList>
    </citation>
    <scope>NUCLEOTIDE SEQUENCE [LARGE SCALE GENOMIC DNA]</scope>
    <source>
        <strain evidence="6 7">DB2414S</strain>
    </source>
</reference>
<dbReference type="SUPFAM" id="SSF53850">
    <property type="entry name" value="Periplasmic binding protein-like II"/>
    <property type="match status" value="1"/>
</dbReference>
<evidence type="ECO:0000259" key="5">
    <source>
        <dbReference type="PROSITE" id="PS50931"/>
    </source>
</evidence>
<keyword evidence="4" id="KW-0804">Transcription</keyword>
<evidence type="ECO:0000313" key="6">
    <source>
        <dbReference type="EMBL" id="NNM47352.1"/>
    </source>
</evidence>
<evidence type="ECO:0000256" key="3">
    <source>
        <dbReference type="ARBA" id="ARBA00023125"/>
    </source>
</evidence>
<accession>A0A849HJA3</accession>
<dbReference type="GO" id="GO:0003677">
    <property type="term" value="F:DNA binding"/>
    <property type="evidence" value="ECO:0007669"/>
    <property type="project" value="UniProtKB-KW"/>
</dbReference>
<dbReference type="InterPro" id="IPR000847">
    <property type="entry name" value="LysR_HTH_N"/>
</dbReference>
<feature type="domain" description="HTH lysR-type" evidence="5">
    <location>
        <begin position="1"/>
        <end position="58"/>
    </location>
</feature>
<dbReference type="GO" id="GO:0003700">
    <property type="term" value="F:DNA-binding transcription factor activity"/>
    <property type="evidence" value="ECO:0007669"/>
    <property type="project" value="InterPro"/>
</dbReference>
<comment type="caution">
    <text evidence="6">The sequence shown here is derived from an EMBL/GenBank/DDBJ whole genome shotgun (WGS) entry which is preliminary data.</text>
</comment>
<organism evidence="6 7">
    <name type="scientific">Knoellia koreensis</name>
    <dbReference type="NCBI Taxonomy" id="2730921"/>
    <lineage>
        <taxon>Bacteria</taxon>
        <taxon>Bacillati</taxon>
        <taxon>Actinomycetota</taxon>
        <taxon>Actinomycetes</taxon>
        <taxon>Micrococcales</taxon>
        <taxon>Intrasporangiaceae</taxon>
        <taxon>Knoellia</taxon>
    </lineage>
</organism>
<dbReference type="Pfam" id="PF03466">
    <property type="entry name" value="LysR_substrate"/>
    <property type="match status" value="1"/>
</dbReference>
<evidence type="ECO:0000256" key="1">
    <source>
        <dbReference type="ARBA" id="ARBA00009437"/>
    </source>
</evidence>
<dbReference type="InterPro" id="IPR005119">
    <property type="entry name" value="LysR_subst-bd"/>
</dbReference>
<dbReference type="InterPro" id="IPR036388">
    <property type="entry name" value="WH-like_DNA-bd_sf"/>
</dbReference>
<evidence type="ECO:0000256" key="2">
    <source>
        <dbReference type="ARBA" id="ARBA00023015"/>
    </source>
</evidence>
<dbReference type="Gene3D" id="1.10.10.10">
    <property type="entry name" value="Winged helix-like DNA-binding domain superfamily/Winged helix DNA-binding domain"/>
    <property type="match status" value="1"/>
</dbReference>
<dbReference type="RefSeq" id="WP_171244458.1">
    <property type="nucleotide sequence ID" value="NZ_JABEPQ010000003.1"/>
</dbReference>
<dbReference type="Gene3D" id="3.40.190.10">
    <property type="entry name" value="Periplasmic binding protein-like II"/>
    <property type="match status" value="2"/>
</dbReference>
<evidence type="ECO:0000313" key="7">
    <source>
        <dbReference type="Proteomes" id="UP000588586"/>
    </source>
</evidence>
<dbReference type="AlphaFoldDB" id="A0A849HJA3"/>
<dbReference type="PROSITE" id="PS50931">
    <property type="entry name" value="HTH_LYSR"/>
    <property type="match status" value="1"/>
</dbReference>
<dbReference type="PANTHER" id="PTHR30346:SF29">
    <property type="entry name" value="LYSR SUBSTRATE-BINDING"/>
    <property type="match status" value="1"/>
</dbReference>
<keyword evidence="3" id="KW-0238">DNA-binding</keyword>
<gene>
    <name evidence="6" type="ORF">HJG52_15250</name>
</gene>
<keyword evidence="7" id="KW-1185">Reference proteome</keyword>
<dbReference type="Pfam" id="PF00126">
    <property type="entry name" value="HTH_1"/>
    <property type="match status" value="1"/>
</dbReference>
<dbReference type="SUPFAM" id="SSF46785">
    <property type="entry name" value="Winged helix' DNA-binding domain"/>
    <property type="match status" value="1"/>
</dbReference>